<evidence type="ECO:0008006" key="3">
    <source>
        <dbReference type="Google" id="ProtNLM"/>
    </source>
</evidence>
<accession>A0AAV2A6D8</accession>
<gene>
    <name evidence="1" type="ORF">LARSCL_LOCUS10415</name>
</gene>
<comment type="caution">
    <text evidence="1">The sequence shown here is derived from an EMBL/GenBank/DDBJ whole genome shotgun (WGS) entry which is preliminary data.</text>
</comment>
<protein>
    <recommendedName>
        <fullName evidence="3">Reverse transcriptase zinc-binding domain-containing protein</fullName>
    </recommendedName>
</protein>
<proteinExistence type="predicted"/>
<evidence type="ECO:0000313" key="2">
    <source>
        <dbReference type="Proteomes" id="UP001497382"/>
    </source>
</evidence>
<keyword evidence="2" id="KW-1185">Reference proteome</keyword>
<name>A0AAV2A6D8_9ARAC</name>
<dbReference type="EMBL" id="CAXIEN010000123">
    <property type="protein sequence ID" value="CAL1279518.1"/>
    <property type="molecule type" value="Genomic_DNA"/>
</dbReference>
<reference evidence="1 2" key="1">
    <citation type="submission" date="2024-04" db="EMBL/GenBank/DDBJ databases">
        <authorList>
            <person name="Rising A."/>
            <person name="Reimegard J."/>
            <person name="Sonavane S."/>
            <person name="Akerstrom W."/>
            <person name="Nylinder S."/>
            <person name="Hedman E."/>
            <person name="Kallberg Y."/>
        </authorList>
    </citation>
    <scope>NUCLEOTIDE SEQUENCE [LARGE SCALE GENOMIC DNA]</scope>
</reference>
<organism evidence="1 2">
    <name type="scientific">Larinioides sclopetarius</name>
    <dbReference type="NCBI Taxonomy" id="280406"/>
    <lineage>
        <taxon>Eukaryota</taxon>
        <taxon>Metazoa</taxon>
        <taxon>Ecdysozoa</taxon>
        <taxon>Arthropoda</taxon>
        <taxon>Chelicerata</taxon>
        <taxon>Arachnida</taxon>
        <taxon>Araneae</taxon>
        <taxon>Araneomorphae</taxon>
        <taxon>Entelegynae</taxon>
        <taxon>Araneoidea</taxon>
        <taxon>Araneidae</taxon>
        <taxon>Larinioides</taxon>
    </lineage>
</organism>
<dbReference type="Proteomes" id="UP001497382">
    <property type="component" value="Unassembled WGS sequence"/>
</dbReference>
<sequence length="165" mass="19420">MDRLRGYIISYLKAQSTRITSENYCKSKYYAQLGNIPDIPSLSKWTKYRTQDRLIARIISRTIITPGLLFKFNLHPTPVCIVCNEINDISHILLTCKKYASYRTILWNKLNIIEPTITYDILLSHIFNNRKHLICFLQSQVLRYILAASFWQLALRQFVFILLCV</sequence>
<dbReference type="AlphaFoldDB" id="A0AAV2A6D8"/>
<evidence type="ECO:0000313" key="1">
    <source>
        <dbReference type="EMBL" id="CAL1279518.1"/>
    </source>
</evidence>